<accession>A0A0K0DTV0</accession>
<evidence type="ECO:0000313" key="4">
    <source>
        <dbReference type="WBParaSite" id="TCONS_00013695.p1"/>
    </source>
</evidence>
<dbReference type="Proteomes" id="UP000035681">
    <property type="component" value="Unplaced"/>
</dbReference>
<protein>
    <submittedName>
        <fullName evidence="3">DDE_Tnp_1_7 domain-containing protein</fullName>
    </submittedName>
    <submittedName>
        <fullName evidence="4">PiggyBac transposable element-derived protein domain-containing protein</fullName>
    </submittedName>
</protein>
<dbReference type="PANTHER" id="PTHR47272">
    <property type="entry name" value="DDE_TNP_1_7 DOMAIN-CONTAINING PROTEIN"/>
    <property type="match status" value="1"/>
</dbReference>
<evidence type="ECO:0000313" key="3">
    <source>
        <dbReference type="WBParaSite" id="SSTP_0000066500.1"/>
    </source>
</evidence>
<name>A0A0K0DTV0_STRER</name>
<proteinExistence type="predicted"/>
<feature type="compositionally biased region" description="Basic residues" evidence="1">
    <location>
        <begin position="71"/>
        <end position="82"/>
    </location>
</feature>
<feature type="compositionally biased region" description="Acidic residues" evidence="1">
    <location>
        <begin position="57"/>
        <end position="66"/>
    </location>
</feature>
<evidence type="ECO:0000313" key="2">
    <source>
        <dbReference type="Proteomes" id="UP000035681"/>
    </source>
</evidence>
<dbReference type="WBParaSite" id="SSTP_0000066500.1">
    <property type="protein sequence ID" value="SSTP_0000066500.1"/>
    <property type="gene ID" value="SSTP_0000066500"/>
</dbReference>
<evidence type="ECO:0000256" key="1">
    <source>
        <dbReference type="SAM" id="MobiDB-lite"/>
    </source>
</evidence>
<dbReference type="AlphaFoldDB" id="A0A0K0DTV0"/>
<dbReference type="STRING" id="6248.A0A0K0DTV0"/>
<keyword evidence="2" id="KW-1185">Reference proteome</keyword>
<feature type="region of interest" description="Disordered" evidence="1">
    <location>
        <begin position="57"/>
        <end position="87"/>
    </location>
</feature>
<sequence>MDSENLKHRFDDGSISQMMFYNNLTEVAKQTSLEEAQAAISALLDSNIEDDIEGNLDEMQDDEDDTPLSHLSRKTNKEKKKEKKDVSRTRKTCVLPITHFTAENNKNNYVEKTPLMYFSKYFPEEIFVELAVKTNMLYKWPLKMEKELKKIGRGCYDSVVTDGGKIVATRWYDNKCVNMASNFVGNEPMDEVRRWGRKKGEYVMVKRSAILEYQADINWEGISKKFGMDLLEFTLRITQTLAFSGSADLLKRKKSRLSGSNSPAPSKQKVLYNIPKNDIRYDNIGYWPIHNEGHEQRCKLESCKRRSRPECDKCNVPLCLSMSMNCFKIFNTK</sequence>
<reference evidence="3" key="1">
    <citation type="submission" date="2015-08" db="UniProtKB">
        <authorList>
            <consortium name="WormBaseParasite"/>
        </authorList>
    </citation>
    <scope>IDENTIFICATION</scope>
</reference>
<organism evidence="3">
    <name type="scientific">Strongyloides stercoralis</name>
    <name type="common">Threadworm</name>
    <dbReference type="NCBI Taxonomy" id="6248"/>
    <lineage>
        <taxon>Eukaryota</taxon>
        <taxon>Metazoa</taxon>
        <taxon>Ecdysozoa</taxon>
        <taxon>Nematoda</taxon>
        <taxon>Chromadorea</taxon>
        <taxon>Rhabditida</taxon>
        <taxon>Tylenchina</taxon>
        <taxon>Panagrolaimomorpha</taxon>
        <taxon>Strongyloidoidea</taxon>
        <taxon>Strongyloididae</taxon>
        <taxon>Strongyloides</taxon>
    </lineage>
</organism>
<dbReference type="WBParaSite" id="TCONS_00013695.p1">
    <property type="protein sequence ID" value="TCONS_00013695.p1"/>
    <property type="gene ID" value="XLOC_008545"/>
</dbReference>